<reference evidence="3" key="2">
    <citation type="submission" date="2020-05" db="EMBL/GenBank/DDBJ databases">
        <authorList>
            <person name="Kim H.-S."/>
            <person name="Proctor R.H."/>
            <person name="Brown D.W."/>
        </authorList>
    </citation>
    <scope>NUCLEOTIDE SEQUENCE</scope>
    <source>
        <strain evidence="3">NRRL 22465</strain>
    </source>
</reference>
<evidence type="ECO:0000256" key="2">
    <source>
        <dbReference type="SAM" id="Phobius"/>
    </source>
</evidence>
<keyword evidence="2" id="KW-0472">Membrane</keyword>
<evidence type="ECO:0000313" key="4">
    <source>
        <dbReference type="Proteomes" id="UP000635477"/>
    </source>
</evidence>
<feature type="region of interest" description="Disordered" evidence="1">
    <location>
        <begin position="1"/>
        <end position="39"/>
    </location>
</feature>
<evidence type="ECO:0000313" key="3">
    <source>
        <dbReference type="EMBL" id="KAF4975878.1"/>
    </source>
</evidence>
<reference evidence="3" key="1">
    <citation type="journal article" date="2020" name="BMC Genomics">
        <title>Correction to: Identification and distribution of gene clusters required for synthesis of sphingolipid metabolism inhibitors in diverse species of the filamentous fungus Fusarium.</title>
        <authorList>
            <person name="Kim H.S."/>
            <person name="Lohmar J.M."/>
            <person name="Busman M."/>
            <person name="Brown D.W."/>
            <person name="Naumann T.A."/>
            <person name="Divon H.H."/>
            <person name="Lysoe E."/>
            <person name="Uhlig S."/>
            <person name="Proctor R.H."/>
        </authorList>
    </citation>
    <scope>NUCLEOTIDE SEQUENCE</scope>
    <source>
        <strain evidence="3">NRRL 22465</strain>
    </source>
</reference>
<feature type="transmembrane region" description="Helical" evidence="2">
    <location>
        <begin position="261"/>
        <end position="280"/>
    </location>
</feature>
<dbReference type="OrthoDB" id="3142841at2759"/>
<keyword evidence="2" id="KW-0812">Transmembrane</keyword>
<dbReference type="AlphaFoldDB" id="A0A8H4UGW8"/>
<feature type="transmembrane region" description="Helical" evidence="2">
    <location>
        <begin position="184"/>
        <end position="207"/>
    </location>
</feature>
<feature type="transmembrane region" description="Helical" evidence="2">
    <location>
        <begin position="110"/>
        <end position="134"/>
    </location>
</feature>
<organism evidence="3 4">
    <name type="scientific">Fusarium zealandicum</name>
    <dbReference type="NCBI Taxonomy" id="1053134"/>
    <lineage>
        <taxon>Eukaryota</taxon>
        <taxon>Fungi</taxon>
        <taxon>Dikarya</taxon>
        <taxon>Ascomycota</taxon>
        <taxon>Pezizomycotina</taxon>
        <taxon>Sordariomycetes</taxon>
        <taxon>Hypocreomycetidae</taxon>
        <taxon>Hypocreales</taxon>
        <taxon>Nectriaceae</taxon>
        <taxon>Fusarium</taxon>
        <taxon>Fusarium staphyleae species complex</taxon>
    </lineage>
</organism>
<feature type="transmembrane region" description="Helical" evidence="2">
    <location>
        <begin position="219"/>
        <end position="241"/>
    </location>
</feature>
<protein>
    <submittedName>
        <fullName evidence="3">Uncharacterized protein</fullName>
    </submittedName>
</protein>
<dbReference type="PANTHER" id="PTHR33927">
    <property type="entry name" value="TRANSMEMBRANE PROTEIN"/>
    <property type="match status" value="1"/>
</dbReference>
<keyword evidence="4" id="KW-1185">Reference proteome</keyword>
<dbReference type="PANTHER" id="PTHR33927:SF1">
    <property type="entry name" value="TRANSMEMBRANE PROTEIN"/>
    <property type="match status" value="1"/>
</dbReference>
<comment type="caution">
    <text evidence="3">The sequence shown here is derived from an EMBL/GenBank/DDBJ whole genome shotgun (WGS) entry which is preliminary data.</text>
</comment>
<evidence type="ECO:0000256" key="1">
    <source>
        <dbReference type="SAM" id="MobiDB-lite"/>
    </source>
</evidence>
<accession>A0A8H4UGW8</accession>
<gene>
    <name evidence="3" type="ORF">FZEAL_7390</name>
</gene>
<feature type="non-terminal residue" evidence="3">
    <location>
        <position position="1"/>
    </location>
</feature>
<dbReference type="Proteomes" id="UP000635477">
    <property type="component" value="Unassembled WGS sequence"/>
</dbReference>
<sequence length="308" mass="34601">MATLWPRSKPLFPCARSQDDDNAEKGMSNSTTNLPTIPPLVHIEPNTTSNMIDCPSSFSLARKSDMTVPYVPASKPTIPSGPEHNKPPLAKENTSRWVLFRLWFNTYRKFFIFSTSLNLAGLIMAGFGRFPYAVEHSGAMVLGNLLCAVMMRNELFLRFLYTIVIHGLRSWAPLRIRLAGTSILQHIGGIHSGCGLSGALWLIFKIVDIIRHRAMQHNAVIITGVITSTLVCASVISAFPWIQLTRVASNHHNTFEKYHRFTGWLGLAVNWVFVILGNLYDIKRGEWRSDASTLLTTQELWFAVFITI</sequence>
<proteinExistence type="predicted"/>
<name>A0A8H4UGW8_9HYPO</name>
<keyword evidence="2" id="KW-1133">Transmembrane helix</keyword>
<dbReference type="EMBL" id="JABEYC010000591">
    <property type="protein sequence ID" value="KAF4975878.1"/>
    <property type="molecule type" value="Genomic_DNA"/>
</dbReference>
<dbReference type="InterPro" id="IPR052979">
    <property type="entry name" value="Adenylate-forming_domain"/>
</dbReference>